<gene>
    <name evidence="2" type="ORF">ENI34_08540</name>
</gene>
<proteinExistence type="predicted"/>
<sequence>MIELIGGAILGGVISWVITRYYYKKSSVKAPEWAKPLIEKLPEVTPSLEELTALFQKEINKGTIKPHPVFQHVACPNCNAPLDKLKERIMGDDYTTILEISCPNCGWNDWAEV</sequence>
<comment type="caution">
    <text evidence="2">The sequence shown here is derived from an EMBL/GenBank/DDBJ whole genome shotgun (WGS) entry which is preliminary data.</text>
</comment>
<keyword evidence="1" id="KW-0472">Membrane</keyword>
<dbReference type="Proteomes" id="UP000885826">
    <property type="component" value="Unassembled WGS sequence"/>
</dbReference>
<dbReference type="AlphaFoldDB" id="A0A9C9ENG4"/>
<reference evidence="2" key="1">
    <citation type="journal article" date="2020" name="mSystems">
        <title>Genome- and Community-Level Interaction Insights into Carbon Utilization and Element Cycling Functions of Hydrothermarchaeota in Hydrothermal Sediment.</title>
        <authorList>
            <person name="Zhou Z."/>
            <person name="Liu Y."/>
            <person name="Xu W."/>
            <person name="Pan J."/>
            <person name="Luo Z.H."/>
            <person name="Li M."/>
        </authorList>
    </citation>
    <scope>NUCLEOTIDE SEQUENCE</scope>
    <source>
        <strain evidence="2">HyVt-388</strain>
    </source>
</reference>
<dbReference type="EMBL" id="DRIG01000092">
    <property type="protein sequence ID" value="HEC79170.1"/>
    <property type="molecule type" value="Genomic_DNA"/>
</dbReference>
<keyword evidence="1" id="KW-0812">Transmembrane</keyword>
<evidence type="ECO:0000313" key="2">
    <source>
        <dbReference type="EMBL" id="HEC79170.1"/>
    </source>
</evidence>
<keyword evidence="1" id="KW-1133">Transmembrane helix</keyword>
<organism evidence="2 3">
    <name type="scientific">candidate division WOR-3 bacterium</name>
    <dbReference type="NCBI Taxonomy" id="2052148"/>
    <lineage>
        <taxon>Bacteria</taxon>
        <taxon>Bacteria division WOR-3</taxon>
    </lineage>
</organism>
<evidence type="ECO:0000256" key="1">
    <source>
        <dbReference type="SAM" id="Phobius"/>
    </source>
</evidence>
<accession>A0A9C9ENG4</accession>
<evidence type="ECO:0000313" key="3">
    <source>
        <dbReference type="Proteomes" id="UP000885826"/>
    </source>
</evidence>
<protein>
    <submittedName>
        <fullName evidence="2">Uncharacterized protein</fullName>
    </submittedName>
</protein>
<name>A0A9C9ENG4_UNCW3</name>
<feature type="transmembrane region" description="Helical" evidence="1">
    <location>
        <begin position="6"/>
        <end position="23"/>
    </location>
</feature>